<feature type="region of interest" description="Disordered" evidence="2">
    <location>
        <begin position="1"/>
        <end position="28"/>
    </location>
</feature>
<proteinExistence type="predicted"/>
<evidence type="ECO:0000256" key="2">
    <source>
        <dbReference type="SAM" id="MobiDB-lite"/>
    </source>
</evidence>
<evidence type="ECO:0000313" key="4">
    <source>
        <dbReference type="Proteomes" id="UP000054937"/>
    </source>
</evidence>
<evidence type="ECO:0000256" key="1">
    <source>
        <dbReference type="SAM" id="Coils"/>
    </source>
</evidence>
<feature type="region of interest" description="Disordered" evidence="2">
    <location>
        <begin position="186"/>
        <end position="230"/>
    </location>
</feature>
<protein>
    <recommendedName>
        <fullName evidence="5">Snf7-domain-containing protein</fullName>
    </recommendedName>
</protein>
<keyword evidence="4" id="KW-1185">Reference proteome</keyword>
<dbReference type="InParanoid" id="A0A0V0QST0"/>
<dbReference type="AlphaFoldDB" id="A0A0V0QST0"/>
<dbReference type="OMA" id="AMMDWNE"/>
<evidence type="ECO:0000313" key="3">
    <source>
        <dbReference type="EMBL" id="KRX05395.1"/>
    </source>
</evidence>
<sequence length="230" mass="27073">MFGLFGGSKKKKEQPKEEAPKPLSQDHIQKEKLLNDLNVFIDKQDEKITLFEGKIEKIEDHCKQLIMQKKKKQAMKKFQEQKEYLKYIEKLENQRQAMNKIKIRVETCSDDAEALSIMKNANQMLKQQESINEDMQEQLMDLQEIEQNTEQTNELWKQMAGQEEEDEDFNAFEAEILGQQLDGMQQPNINQAEVQQQKQQQQQQQTQQQTQPQQQQKQSNMEAALDGLLN</sequence>
<evidence type="ECO:0008006" key="5">
    <source>
        <dbReference type="Google" id="ProtNLM"/>
    </source>
</evidence>
<name>A0A0V0QST0_PSEPJ</name>
<comment type="caution">
    <text evidence="3">The sequence shown here is derived from an EMBL/GenBank/DDBJ whole genome shotgun (WGS) entry which is preliminary data.</text>
</comment>
<organism evidence="3 4">
    <name type="scientific">Pseudocohnilembus persalinus</name>
    <name type="common">Ciliate</name>
    <dbReference type="NCBI Taxonomy" id="266149"/>
    <lineage>
        <taxon>Eukaryota</taxon>
        <taxon>Sar</taxon>
        <taxon>Alveolata</taxon>
        <taxon>Ciliophora</taxon>
        <taxon>Intramacronucleata</taxon>
        <taxon>Oligohymenophorea</taxon>
        <taxon>Scuticociliatia</taxon>
        <taxon>Philasterida</taxon>
        <taxon>Pseudocohnilembidae</taxon>
        <taxon>Pseudocohnilembus</taxon>
    </lineage>
</organism>
<accession>A0A0V0QST0</accession>
<feature type="compositionally biased region" description="Low complexity" evidence="2">
    <location>
        <begin position="195"/>
        <end position="218"/>
    </location>
</feature>
<dbReference type="Proteomes" id="UP000054937">
    <property type="component" value="Unassembled WGS sequence"/>
</dbReference>
<reference evidence="3 4" key="1">
    <citation type="journal article" date="2015" name="Sci. Rep.">
        <title>Genome of the facultative scuticociliatosis pathogen Pseudocohnilembus persalinus provides insight into its virulence through horizontal gene transfer.</title>
        <authorList>
            <person name="Xiong J."/>
            <person name="Wang G."/>
            <person name="Cheng J."/>
            <person name="Tian M."/>
            <person name="Pan X."/>
            <person name="Warren A."/>
            <person name="Jiang C."/>
            <person name="Yuan D."/>
            <person name="Miao W."/>
        </authorList>
    </citation>
    <scope>NUCLEOTIDE SEQUENCE [LARGE SCALE GENOMIC DNA]</scope>
    <source>
        <strain evidence="3">36N120E</strain>
    </source>
</reference>
<gene>
    <name evidence="3" type="ORF">PPERSA_00696</name>
</gene>
<feature type="coiled-coil region" evidence="1">
    <location>
        <begin position="118"/>
        <end position="155"/>
    </location>
</feature>
<dbReference type="EMBL" id="LDAU01000109">
    <property type="protein sequence ID" value="KRX05395.1"/>
    <property type="molecule type" value="Genomic_DNA"/>
</dbReference>
<keyword evidence="1" id="KW-0175">Coiled coil</keyword>
<dbReference type="FunCoup" id="A0A0V0QST0">
    <property type="interactions" value="315"/>
</dbReference>